<evidence type="ECO:0000313" key="1">
    <source>
        <dbReference type="EMBL" id="OAX77136.1"/>
    </source>
</evidence>
<organism evidence="1 2">
    <name type="scientific">Emergomyces africanus</name>
    <dbReference type="NCBI Taxonomy" id="1955775"/>
    <lineage>
        <taxon>Eukaryota</taxon>
        <taxon>Fungi</taxon>
        <taxon>Dikarya</taxon>
        <taxon>Ascomycota</taxon>
        <taxon>Pezizomycotina</taxon>
        <taxon>Eurotiomycetes</taxon>
        <taxon>Eurotiomycetidae</taxon>
        <taxon>Onygenales</taxon>
        <taxon>Ajellomycetaceae</taxon>
        <taxon>Emergomyces</taxon>
    </lineage>
</organism>
<dbReference type="Proteomes" id="UP000091918">
    <property type="component" value="Unassembled WGS sequence"/>
</dbReference>
<feature type="non-terminal residue" evidence="1">
    <location>
        <position position="53"/>
    </location>
</feature>
<gene>
    <name evidence="1" type="ORF">ACJ72_08569</name>
</gene>
<sequence length="53" mass="6076">MVLQLQLLGQTEVLQMGLHQAIKPSIREIRSITALYEKAFWDSFSGDVTRSLR</sequence>
<keyword evidence="2" id="KW-1185">Reference proteome</keyword>
<dbReference type="EMBL" id="LGUA01003262">
    <property type="protein sequence ID" value="OAX77136.1"/>
    <property type="molecule type" value="Genomic_DNA"/>
</dbReference>
<protein>
    <submittedName>
        <fullName evidence="1">Uncharacterized protein</fullName>
    </submittedName>
</protein>
<comment type="caution">
    <text evidence="1">The sequence shown here is derived from an EMBL/GenBank/DDBJ whole genome shotgun (WGS) entry which is preliminary data.</text>
</comment>
<proteinExistence type="predicted"/>
<dbReference type="AlphaFoldDB" id="A0A1B7NKC5"/>
<accession>A0A1B7NKC5</accession>
<evidence type="ECO:0000313" key="2">
    <source>
        <dbReference type="Proteomes" id="UP000091918"/>
    </source>
</evidence>
<reference evidence="1 2" key="1">
    <citation type="submission" date="2015-07" db="EMBL/GenBank/DDBJ databases">
        <title>Emmonsia species relationships and genome sequence.</title>
        <authorList>
            <person name="Cuomo C.A."/>
            <person name="Schwartz I.S."/>
            <person name="Kenyon C."/>
            <person name="de Hoog G.S."/>
            <person name="Govender N.P."/>
            <person name="Botha A."/>
            <person name="Moreno L."/>
            <person name="de Vries M."/>
            <person name="Munoz J.F."/>
            <person name="Stielow J.B."/>
        </authorList>
    </citation>
    <scope>NUCLEOTIDE SEQUENCE [LARGE SCALE GENOMIC DNA]</scope>
    <source>
        <strain evidence="1 2">CBS 136260</strain>
    </source>
</reference>
<name>A0A1B7NKC5_9EURO</name>